<dbReference type="InterPro" id="IPR006169">
    <property type="entry name" value="GTP1_OBG_dom"/>
</dbReference>
<evidence type="ECO:0000256" key="3">
    <source>
        <dbReference type="ARBA" id="ARBA00023134"/>
    </source>
</evidence>
<dbReference type="GO" id="GO:0003924">
    <property type="term" value="F:GTPase activity"/>
    <property type="evidence" value="ECO:0007669"/>
    <property type="project" value="InterPro"/>
</dbReference>
<evidence type="ECO:0000256" key="1">
    <source>
        <dbReference type="ARBA" id="ARBA00007699"/>
    </source>
</evidence>
<dbReference type="PROSITE" id="PS51710">
    <property type="entry name" value="G_OBG"/>
    <property type="match status" value="1"/>
</dbReference>
<accession>A0A9P0VYL0</accession>
<organism evidence="6 7">
    <name type="scientific">[Candida] railenensis</name>
    <dbReference type="NCBI Taxonomy" id="45579"/>
    <lineage>
        <taxon>Eukaryota</taxon>
        <taxon>Fungi</taxon>
        <taxon>Dikarya</taxon>
        <taxon>Ascomycota</taxon>
        <taxon>Saccharomycotina</taxon>
        <taxon>Pichiomycetes</taxon>
        <taxon>Debaryomycetaceae</taxon>
        <taxon>Kurtzmaniella</taxon>
    </lineage>
</organism>
<evidence type="ECO:0000256" key="2">
    <source>
        <dbReference type="ARBA" id="ARBA00022741"/>
    </source>
</evidence>
<dbReference type="InterPro" id="IPR006073">
    <property type="entry name" value="GTP-bd"/>
</dbReference>
<dbReference type="PRINTS" id="PR00326">
    <property type="entry name" value="GTP1OBG"/>
</dbReference>
<dbReference type="CDD" id="cd01898">
    <property type="entry name" value="Obg"/>
    <property type="match status" value="1"/>
</dbReference>
<dbReference type="Pfam" id="PF01926">
    <property type="entry name" value="MMR_HSR1"/>
    <property type="match status" value="1"/>
</dbReference>
<dbReference type="InterPro" id="IPR005225">
    <property type="entry name" value="Small_GTP-bd"/>
</dbReference>
<sequence>MFRFARAAPRLALTQRITSSQFHTSVPALIDAFPDNAPTQAENEKWLQHLSEEYEDSANTAESFSTSEIPSNFILSKKRGNRAINGESRQIEDLKFTVVDVDKFGFKNLSMTLKDYFMGSEYSQGIFSRFTNNRVKQARKIEQKTFVDLKIVNVVSGKGGNGCVSFLRDTNRPIGPPDGGDGGDGGDVYIRVVEGITSLHKVRKSYVASNGASGAGSQLDGKRGDDLIIEIPVGTTIRWIPDPMEIKQLITETKGDLSNTDFQIKGTGEYRGDPDITNIQLFRQNSYGVGEGWIFKEKDETYHTDREFFNNLNETVSIYDKEIISEELDNDRFPLLGLDFDVPSMKPQLLVKGGKGGMGNMHFLTKDIRNPRFAKRGREGLSGTFLFELKLIADLGLVGLPNAGKSTLLRAISRARPRIGHWEFTTLQPTIGTIFTRIDQDPFTVADIPGIIKGASENKGMGLDFLRHIERSGGIVFVVSIEEGDKSSPVEDLQTLIDELTEKKLANKNILVVATKADLTKDGKKYLKLREFVEQKDKNAGWKIIPVCAIKGENIEKCIQMMSETARE</sequence>
<dbReference type="GO" id="GO:0005525">
    <property type="term" value="F:GTP binding"/>
    <property type="evidence" value="ECO:0007669"/>
    <property type="project" value="UniProtKB-KW"/>
</dbReference>
<dbReference type="OrthoDB" id="347018at2759"/>
<dbReference type="NCBIfam" id="TIGR00231">
    <property type="entry name" value="small_GTP"/>
    <property type="match status" value="1"/>
</dbReference>
<feature type="domain" description="Obg" evidence="5">
    <location>
        <begin position="144"/>
        <end position="392"/>
    </location>
</feature>
<evidence type="ECO:0000313" key="6">
    <source>
        <dbReference type="EMBL" id="CAH2353876.1"/>
    </source>
</evidence>
<dbReference type="InterPro" id="IPR036726">
    <property type="entry name" value="GTP1_OBG_dom_sf"/>
</dbReference>
<comment type="caution">
    <text evidence="6">The sequence shown here is derived from an EMBL/GenBank/DDBJ whole genome shotgun (WGS) entry which is preliminary data.</text>
</comment>
<dbReference type="FunFam" id="2.70.210.12:FF:000001">
    <property type="entry name" value="GTPase Obg"/>
    <property type="match status" value="1"/>
</dbReference>
<dbReference type="Gene3D" id="2.70.210.12">
    <property type="entry name" value="GTP1/OBG domain"/>
    <property type="match status" value="1"/>
</dbReference>
<evidence type="ECO:0000259" key="4">
    <source>
        <dbReference type="PROSITE" id="PS51710"/>
    </source>
</evidence>
<dbReference type="SUPFAM" id="SSF52540">
    <property type="entry name" value="P-loop containing nucleoside triphosphate hydrolases"/>
    <property type="match status" value="1"/>
</dbReference>
<dbReference type="PROSITE" id="PS51883">
    <property type="entry name" value="OBG"/>
    <property type="match status" value="1"/>
</dbReference>
<proteinExistence type="inferred from homology"/>
<reference evidence="6" key="1">
    <citation type="submission" date="2022-03" db="EMBL/GenBank/DDBJ databases">
        <authorList>
            <person name="Legras J.-L."/>
            <person name="Devillers H."/>
            <person name="Grondin C."/>
        </authorList>
    </citation>
    <scope>NUCLEOTIDE SEQUENCE</scope>
    <source>
        <strain evidence="6">CLIB 1423</strain>
    </source>
</reference>
<dbReference type="InterPro" id="IPR031167">
    <property type="entry name" value="G_OBG"/>
</dbReference>
<dbReference type="GO" id="GO:0042254">
    <property type="term" value="P:ribosome biogenesis"/>
    <property type="evidence" value="ECO:0007669"/>
    <property type="project" value="UniProtKB-UniRule"/>
</dbReference>
<evidence type="ECO:0000259" key="5">
    <source>
        <dbReference type="PROSITE" id="PS51883"/>
    </source>
</evidence>
<dbReference type="Pfam" id="PF01018">
    <property type="entry name" value="GTP1_OBG"/>
    <property type="match status" value="2"/>
</dbReference>
<dbReference type="InterPro" id="IPR045086">
    <property type="entry name" value="OBG_GTPase"/>
</dbReference>
<dbReference type="SUPFAM" id="SSF82051">
    <property type="entry name" value="Obg GTP-binding protein N-terminal domain"/>
    <property type="match status" value="1"/>
</dbReference>
<dbReference type="AlphaFoldDB" id="A0A9P0VYL0"/>
<dbReference type="Gene3D" id="3.40.50.300">
    <property type="entry name" value="P-loop containing nucleotide triphosphate hydrolases"/>
    <property type="match status" value="1"/>
</dbReference>
<gene>
    <name evidence="6" type="ORF">CLIB1423_13S00782</name>
</gene>
<comment type="similarity">
    <text evidence="1">Belongs to the TRAFAC class OBG-HflX-like GTPase superfamily. OBG GTPase family.</text>
</comment>
<keyword evidence="3" id="KW-0342">GTP-binding</keyword>
<dbReference type="GO" id="GO:0005739">
    <property type="term" value="C:mitochondrion"/>
    <property type="evidence" value="ECO:0007669"/>
    <property type="project" value="TreeGrafter"/>
</dbReference>
<dbReference type="PANTHER" id="PTHR11702">
    <property type="entry name" value="DEVELOPMENTALLY REGULATED GTP-BINDING PROTEIN-RELATED"/>
    <property type="match status" value="1"/>
</dbReference>
<name>A0A9P0VYL0_9ASCO</name>
<dbReference type="EMBL" id="CAKXYY010000013">
    <property type="protein sequence ID" value="CAH2353876.1"/>
    <property type="molecule type" value="Genomic_DNA"/>
</dbReference>
<evidence type="ECO:0000313" key="7">
    <source>
        <dbReference type="Proteomes" id="UP000837801"/>
    </source>
</evidence>
<keyword evidence="7" id="KW-1185">Reference proteome</keyword>
<dbReference type="Proteomes" id="UP000837801">
    <property type="component" value="Unassembled WGS sequence"/>
</dbReference>
<dbReference type="InterPro" id="IPR027417">
    <property type="entry name" value="P-loop_NTPase"/>
</dbReference>
<protein>
    <submittedName>
        <fullName evidence="6">GTPase Mtg2p, mitochondrial</fullName>
    </submittedName>
</protein>
<feature type="domain" description="OBG-type G" evidence="4">
    <location>
        <begin position="393"/>
        <end position="567"/>
    </location>
</feature>
<keyword evidence="2" id="KW-0547">Nucleotide-binding</keyword>
<dbReference type="PANTHER" id="PTHR11702:SF31">
    <property type="entry name" value="MITOCHONDRIAL RIBOSOME-ASSOCIATED GTPASE 2"/>
    <property type="match status" value="1"/>
</dbReference>